<dbReference type="Gene3D" id="1.20.5.390">
    <property type="entry name" value="L1 transposable element, trimerization domain"/>
    <property type="match status" value="1"/>
</dbReference>
<reference evidence="7" key="2">
    <citation type="submission" date="2025-08" db="UniProtKB">
        <authorList>
            <consortium name="Ensembl"/>
        </authorList>
    </citation>
    <scope>IDENTIFICATION</scope>
</reference>
<feature type="compositionally biased region" description="Polar residues" evidence="3">
    <location>
        <begin position="1"/>
        <end position="11"/>
    </location>
</feature>
<proteinExistence type="inferred from homology"/>
<dbReference type="FunFam" id="3.30.70.1820:FF:000002">
    <property type="entry name" value="LINE-1 retrotransposable element ORF1 protein"/>
    <property type="match status" value="1"/>
</dbReference>
<feature type="compositionally biased region" description="Low complexity" evidence="3">
    <location>
        <begin position="210"/>
        <end position="220"/>
    </location>
</feature>
<organism evidence="7 8">
    <name type="scientific">Canis lupus familiaris</name>
    <name type="common">Dog</name>
    <name type="synonym">Canis familiaris</name>
    <dbReference type="NCBI Taxonomy" id="9615"/>
    <lineage>
        <taxon>Eukaryota</taxon>
        <taxon>Metazoa</taxon>
        <taxon>Chordata</taxon>
        <taxon>Craniata</taxon>
        <taxon>Vertebrata</taxon>
        <taxon>Euteleostomi</taxon>
        <taxon>Mammalia</taxon>
        <taxon>Eutheria</taxon>
        <taxon>Laurasiatheria</taxon>
        <taxon>Carnivora</taxon>
        <taxon>Caniformia</taxon>
        <taxon>Canidae</taxon>
        <taxon>Canis</taxon>
    </lineage>
</organism>
<name>A0A8C0PDG1_CANLF</name>
<comment type="similarity">
    <text evidence="1">Belongs to the transposase 22 family.</text>
</comment>
<dbReference type="Pfam" id="PF02994">
    <property type="entry name" value="Transposase_22"/>
    <property type="match status" value="1"/>
</dbReference>
<feature type="region of interest" description="Disordered" evidence="3">
    <location>
        <begin position="1"/>
        <end position="167"/>
    </location>
</feature>
<feature type="domain" description="L1 transposable element dsRBD-like" evidence="6">
    <location>
        <begin position="568"/>
        <end position="630"/>
    </location>
</feature>
<dbReference type="Gene3D" id="3.30.70.1820">
    <property type="entry name" value="L1 transposable element, RRM domain"/>
    <property type="match status" value="1"/>
</dbReference>
<dbReference type="Gene3D" id="3.30.250.20">
    <property type="entry name" value="L1 transposable element, C-terminal domain"/>
    <property type="match status" value="1"/>
</dbReference>
<feature type="compositionally biased region" description="Gly residues" evidence="3">
    <location>
        <begin position="69"/>
        <end position="80"/>
    </location>
</feature>
<feature type="transmembrane region" description="Helical" evidence="4">
    <location>
        <begin position="283"/>
        <end position="305"/>
    </location>
</feature>
<evidence type="ECO:0000256" key="1">
    <source>
        <dbReference type="ARBA" id="ARBA00061640"/>
    </source>
</evidence>
<protein>
    <recommendedName>
        <fullName evidence="9">L1 transposable element RRM domain-containing protein</fullName>
    </recommendedName>
</protein>
<feature type="coiled-coil region" evidence="2">
    <location>
        <begin position="396"/>
        <end position="472"/>
    </location>
</feature>
<feature type="transmembrane region" description="Helical" evidence="4">
    <location>
        <begin position="255"/>
        <end position="271"/>
    </location>
</feature>
<evidence type="ECO:0008006" key="9">
    <source>
        <dbReference type="Google" id="ProtNLM"/>
    </source>
</evidence>
<feature type="transmembrane region" description="Helical" evidence="4">
    <location>
        <begin position="311"/>
        <end position="332"/>
    </location>
</feature>
<keyword evidence="4" id="KW-0812">Transmembrane</keyword>
<dbReference type="PANTHER" id="PTHR11505">
    <property type="entry name" value="L1 TRANSPOSABLE ELEMENT-RELATED"/>
    <property type="match status" value="1"/>
</dbReference>
<keyword evidence="4" id="KW-1133">Transmembrane helix</keyword>
<dbReference type="InterPro" id="IPR035300">
    <property type="entry name" value="L1_dsRBD"/>
</dbReference>
<keyword evidence="2" id="KW-0175">Coiled coil</keyword>
<dbReference type="Pfam" id="PF17490">
    <property type="entry name" value="Tnp_22_dsRBD"/>
    <property type="match status" value="1"/>
</dbReference>
<feature type="region of interest" description="Disordered" evidence="3">
    <location>
        <begin position="181"/>
        <end position="241"/>
    </location>
</feature>
<evidence type="ECO:0000256" key="2">
    <source>
        <dbReference type="SAM" id="Coils"/>
    </source>
</evidence>
<feature type="domain" description="L1 transposable element RRM" evidence="5">
    <location>
        <begin position="469"/>
        <end position="564"/>
    </location>
</feature>
<evidence type="ECO:0000313" key="7">
    <source>
        <dbReference type="Ensembl" id="ENSCAFP00030038671.1"/>
    </source>
</evidence>
<sequence>QQLRAQESAPSSLRAAARTAGPAGPGAAEGARAAAPRRGLRGGSSSAGLGQRKRLRAEGPARFQEQLGGARGRLRGGGCAAPGTARGARAEEEAPCRGGCAVPGGARAAAPRRGLRGGSANPPAQAPEHRAPGHSPGSGLPRDRQRPGGPRTARTLLPQLSTSAAPPRSLQALQTEFLPELNPGFQSCPATGAVPPAASRGKQPPPSPAPGRGTAAPPTANTWKSAQQAPPPEHQLDGQLPGEAKGLKEHRIRRYSPVVLLFCFVLLFDLFPSPTPFFSPFFFFLFFFFFFFFLFFFVFFFFFFFPFFFSFSFLSFFLSSLFLFFPIQLAFGHSALSKMTRRKTSPQKKESETVLSPTELQNLDYNSMSESQFRSTIIQLLVALEKSTKDSRDFMTAEFRANQAEIKNQLNEMQSKLEVLTTRVNEVEERVSDLEDKLIAKRETEEKRDKQLKDHEDRLREINDSLRKKNLRLIGVPEGAERDRGPEYVFEQILAENFPNLGRETGIQIQEIERSPPKINKNRSTPRHLIVKLANSKDKEKILKAARDKKSLTFMGRSIRVTADLSTETWQARKGWQDIFRVLNEKNMQPRILYPARLSFKMEGEIKSFQDRQQLKEYVTSKPALQEILRGTLKIPL</sequence>
<evidence type="ECO:0000259" key="6">
    <source>
        <dbReference type="Pfam" id="PF17490"/>
    </source>
</evidence>
<dbReference type="InterPro" id="IPR042566">
    <property type="entry name" value="L1_C"/>
</dbReference>
<evidence type="ECO:0000313" key="8">
    <source>
        <dbReference type="Proteomes" id="UP000694429"/>
    </source>
</evidence>
<dbReference type="Proteomes" id="UP000694429">
    <property type="component" value="Chromosome 22"/>
</dbReference>
<evidence type="ECO:0000256" key="4">
    <source>
        <dbReference type="SAM" id="Phobius"/>
    </source>
</evidence>
<feature type="compositionally biased region" description="Low complexity" evidence="3">
    <location>
        <begin position="96"/>
        <end position="112"/>
    </location>
</feature>
<accession>A0A8C0PDG1</accession>
<keyword evidence="4" id="KW-0472">Membrane</keyword>
<dbReference type="AlphaFoldDB" id="A0A8C0PDG1"/>
<reference evidence="7" key="1">
    <citation type="submission" date="2019-03" db="EMBL/GenBank/DDBJ databases">
        <authorList>
            <person name="Warren W.C."/>
            <person name="Johnson G.S."/>
        </authorList>
    </citation>
    <scope>NUCLEOTIDE SEQUENCE [LARGE SCALE GENOMIC DNA]</scope>
    <source>
        <strain evidence="7">Basenji</strain>
    </source>
</reference>
<evidence type="ECO:0000259" key="5">
    <source>
        <dbReference type="Pfam" id="PF02994"/>
    </source>
</evidence>
<dbReference type="InterPro" id="IPR004244">
    <property type="entry name" value="Transposase_22"/>
</dbReference>
<dbReference type="InterPro" id="IPR043636">
    <property type="entry name" value="L1_RRM_dom"/>
</dbReference>
<feature type="compositionally biased region" description="Low complexity" evidence="3">
    <location>
        <begin position="13"/>
        <end position="50"/>
    </location>
</feature>
<evidence type="ECO:0000256" key="3">
    <source>
        <dbReference type="SAM" id="MobiDB-lite"/>
    </source>
</evidence>
<dbReference type="Ensembl" id="ENSCAFT00030044313.1">
    <property type="protein sequence ID" value="ENSCAFP00030038671.1"/>
    <property type="gene ID" value="ENSCAFG00030024100.1"/>
</dbReference>